<evidence type="ECO:0000256" key="1">
    <source>
        <dbReference type="SAM" id="Phobius"/>
    </source>
</evidence>
<feature type="transmembrane region" description="Helical" evidence="1">
    <location>
        <begin position="135"/>
        <end position="157"/>
    </location>
</feature>
<feature type="transmembrane region" description="Helical" evidence="1">
    <location>
        <begin position="12"/>
        <end position="29"/>
    </location>
</feature>
<keyword evidence="3" id="KW-1185">Reference proteome</keyword>
<feature type="transmembrane region" description="Helical" evidence="1">
    <location>
        <begin position="71"/>
        <end position="91"/>
    </location>
</feature>
<sequence>MMLTEKGFGLNDFFVIGAVLVSWTIYFLLPKIFSEQVTVLIFLYSVTAAGILDNSFGAAPFDFYDIMDGPAYTVMDVVVYFLYPPFGYIFLFIYQKLHISNRFLVLFILVFSVISFGFEWVNFKMGVFHYKSGYSIIYSVCVYLIVQPIFVLFFNLIKENPLQTKNPEG</sequence>
<evidence type="ECO:0008006" key="4">
    <source>
        <dbReference type="Google" id="ProtNLM"/>
    </source>
</evidence>
<feature type="transmembrane region" description="Helical" evidence="1">
    <location>
        <begin position="103"/>
        <end position="123"/>
    </location>
</feature>
<protein>
    <recommendedName>
        <fullName evidence="4">Rod shape-determining protein MreD</fullName>
    </recommendedName>
</protein>
<proteinExistence type="predicted"/>
<name>A0ABT0W9Z6_9BACI</name>
<evidence type="ECO:0000313" key="3">
    <source>
        <dbReference type="Proteomes" id="UP001523262"/>
    </source>
</evidence>
<keyword evidence="1" id="KW-1133">Transmembrane helix</keyword>
<gene>
    <name evidence="2" type="ORF">NDK43_13070</name>
</gene>
<evidence type="ECO:0000313" key="2">
    <source>
        <dbReference type="EMBL" id="MCM2533156.1"/>
    </source>
</evidence>
<keyword evidence="1" id="KW-0472">Membrane</keyword>
<feature type="transmembrane region" description="Helical" evidence="1">
    <location>
        <begin position="41"/>
        <end position="59"/>
    </location>
</feature>
<dbReference type="EMBL" id="JAMQCR010000001">
    <property type="protein sequence ID" value="MCM2533156.1"/>
    <property type="molecule type" value="Genomic_DNA"/>
</dbReference>
<comment type="caution">
    <text evidence="2">The sequence shown here is derived from an EMBL/GenBank/DDBJ whole genome shotgun (WGS) entry which is preliminary data.</text>
</comment>
<keyword evidence="1" id="KW-0812">Transmembrane</keyword>
<reference evidence="2 3" key="1">
    <citation type="submission" date="2022-06" db="EMBL/GenBank/DDBJ databases">
        <authorList>
            <person name="Jeon C.O."/>
        </authorList>
    </citation>
    <scope>NUCLEOTIDE SEQUENCE [LARGE SCALE GENOMIC DNA]</scope>
    <source>
        <strain evidence="2 3">KCTC 13943</strain>
    </source>
</reference>
<organism evidence="2 3">
    <name type="scientific">Neobacillus pocheonensis</name>
    <dbReference type="NCBI Taxonomy" id="363869"/>
    <lineage>
        <taxon>Bacteria</taxon>
        <taxon>Bacillati</taxon>
        <taxon>Bacillota</taxon>
        <taxon>Bacilli</taxon>
        <taxon>Bacillales</taxon>
        <taxon>Bacillaceae</taxon>
        <taxon>Neobacillus</taxon>
    </lineage>
</organism>
<dbReference type="Proteomes" id="UP001523262">
    <property type="component" value="Unassembled WGS sequence"/>
</dbReference>
<accession>A0ABT0W9Z6</accession>